<dbReference type="PANTHER" id="PTHR42911">
    <property type="entry name" value="MODULATOR OF FTSH PROTEASE HFLC"/>
    <property type="match status" value="1"/>
</dbReference>
<dbReference type="CDD" id="cd03405">
    <property type="entry name" value="SPFH_HflC"/>
    <property type="match status" value="1"/>
</dbReference>
<reference evidence="8 9" key="1">
    <citation type="submission" date="2019-03" db="EMBL/GenBank/DDBJ databases">
        <title>Freshwater and sediment microbial communities from various areas in North America, analyzing microbe dynamics in response to fracking.</title>
        <authorList>
            <person name="Lamendella R."/>
        </authorList>
    </citation>
    <scope>NUCLEOTIDE SEQUENCE [LARGE SCALE GENOMIC DNA]</scope>
    <source>
        <strain evidence="8 9">175.2</strain>
    </source>
</reference>
<dbReference type="Proteomes" id="UP000295097">
    <property type="component" value="Unassembled WGS sequence"/>
</dbReference>
<evidence type="ECO:0000313" key="9">
    <source>
        <dbReference type="Proteomes" id="UP000295097"/>
    </source>
</evidence>
<dbReference type="GO" id="GO:0016020">
    <property type="term" value="C:membrane"/>
    <property type="evidence" value="ECO:0007669"/>
    <property type="project" value="UniProtKB-SubCell"/>
</dbReference>
<dbReference type="SMART" id="SM00244">
    <property type="entry name" value="PHB"/>
    <property type="match status" value="1"/>
</dbReference>
<proteinExistence type="inferred from homology"/>
<dbReference type="OrthoDB" id="9812991at2"/>
<evidence type="ECO:0000256" key="4">
    <source>
        <dbReference type="ARBA" id="ARBA00022989"/>
    </source>
</evidence>
<dbReference type="InterPro" id="IPR036013">
    <property type="entry name" value="Band_7/SPFH_dom_sf"/>
</dbReference>
<dbReference type="InterPro" id="IPR010200">
    <property type="entry name" value="HflC"/>
</dbReference>
<dbReference type="SUPFAM" id="SSF117892">
    <property type="entry name" value="Band 7/SPFH domain"/>
    <property type="match status" value="1"/>
</dbReference>
<keyword evidence="3" id="KW-0812">Transmembrane</keyword>
<sequence>MSSNRLFAILGAIFVLLLLGYASIFIVNPREQALVIRFGQIKEVKSDPGLYFKLPFSFLGADKVQYVSNQDMRFDLDDIRVQVSGGKFYEVNAFVVYRITDPQRFRQAVSGDRMVAVSRLRTRLDSSLRRVYGLRDFQAALSSERAAMMQQVRDELRPAAESLGISVVDVRIRRTDLTKQVSDETYARMRSERLAEAEATRARGREKAEVRRAAADREVVEIRSAAELDAQILRGEGDAERNRILGDAYGKDPEFFYFYRSMNAYRDVMGDNSTMVLSPDSEFFEYFRSSDPGFVVEPSVGPNANTTDTEINAEAQGN</sequence>
<evidence type="ECO:0000256" key="6">
    <source>
        <dbReference type="PIRNR" id="PIRNR005651"/>
    </source>
</evidence>
<dbReference type="Pfam" id="PF01145">
    <property type="entry name" value="Band_7"/>
    <property type="match status" value="1"/>
</dbReference>
<evidence type="ECO:0000313" key="8">
    <source>
        <dbReference type="EMBL" id="TCT37160.1"/>
    </source>
</evidence>
<dbReference type="AlphaFoldDB" id="A0A4R3NNZ1"/>
<dbReference type="Gene3D" id="3.30.479.30">
    <property type="entry name" value="Band 7 domain"/>
    <property type="match status" value="1"/>
</dbReference>
<dbReference type="InterPro" id="IPR001107">
    <property type="entry name" value="Band_7"/>
</dbReference>
<protein>
    <recommendedName>
        <fullName evidence="6">Protein HflC</fullName>
    </recommendedName>
</protein>
<feature type="domain" description="Band 7" evidence="7">
    <location>
        <begin position="22"/>
        <end position="189"/>
    </location>
</feature>
<gene>
    <name evidence="8" type="ORF">EDC90_102052</name>
</gene>
<dbReference type="GO" id="GO:0006508">
    <property type="term" value="P:proteolysis"/>
    <property type="evidence" value="ECO:0007669"/>
    <property type="project" value="UniProtKB-KW"/>
</dbReference>
<dbReference type="GO" id="GO:0008233">
    <property type="term" value="F:peptidase activity"/>
    <property type="evidence" value="ECO:0007669"/>
    <property type="project" value="UniProtKB-KW"/>
</dbReference>
<accession>A0A4R3NNZ1</accession>
<keyword evidence="5" id="KW-0472">Membrane</keyword>
<keyword evidence="9" id="KW-1185">Reference proteome</keyword>
<comment type="caution">
    <text evidence="8">The sequence shown here is derived from an EMBL/GenBank/DDBJ whole genome shotgun (WGS) entry which is preliminary data.</text>
</comment>
<dbReference type="RefSeq" id="WP_132312353.1">
    <property type="nucleotide sequence ID" value="NZ_SMAR01000020.1"/>
</dbReference>
<keyword evidence="4" id="KW-1133">Transmembrane helix</keyword>
<evidence type="ECO:0000256" key="3">
    <source>
        <dbReference type="ARBA" id="ARBA00022692"/>
    </source>
</evidence>
<dbReference type="PIRSF" id="PIRSF005651">
    <property type="entry name" value="HflC"/>
    <property type="match status" value="1"/>
</dbReference>
<comment type="function">
    <text evidence="6">HflC and HflK could regulate a protease.</text>
</comment>
<dbReference type="PANTHER" id="PTHR42911:SF1">
    <property type="entry name" value="MODULATOR OF FTSH PROTEASE HFLC"/>
    <property type="match status" value="1"/>
</dbReference>
<evidence type="ECO:0000259" key="7">
    <source>
        <dbReference type="SMART" id="SM00244"/>
    </source>
</evidence>
<evidence type="ECO:0000256" key="2">
    <source>
        <dbReference type="ARBA" id="ARBA00007862"/>
    </source>
</evidence>
<comment type="subcellular location">
    <subcellularLocation>
        <location evidence="1">Membrane</location>
        <topology evidence="1">Single-pass membrane protein</topology>
    </subcellularLocation>
</comment>
<comment type="similarity">
    <text evidence="2 6">Belongs to the band 7/mec-2 family. HflC subfamily.</text>
</comment>
<evidence type="ECO:0000256" key="1">
    <source>
        <dbReference type="ARBA" id="ARBA00004167"/>
    </source>
</evidence>
<name>A0A4R3NNZ1_9HYPH</name>
<evidence type="ECO:0000256" key="5">
    <source>
        <dbReference type="ARBA" id="ARBA00023136"/>
    </source>
</evidence>
<keyword evidence="8" id="KW-0378">Hydrolase</keyword>
<keyword evidence="8" id="KW-0645">Protease</keyword>
<dbReference type="EMBL" id="SMAR01000020">
    <property type="protein sequence ID" value="TCT37160.1"/>
    <property type="molecule type" value="Genomic_DNA"/>
</dbReference>
<organism evidence="8 9">
    <name type="scientific">Martelella mediterranea</name>
    <dbReference type="NCBI Taxonomy" id="293089"/>
    <lineage>
        <taxon>Bacteria</taxon>
        <taxon>Pseudomonadati</taxon>
        <taxon>Pseudomonadota</taxon>
        <taxon>Alphaproteobacteria</taxon>
        <taxon>Hyphomicrobiales</taxon>
        <taxon>Aurantimonadaceae</taxon>
        <taxon>Martelella</taxon>
    </lineage>
</organism>